<dbReference type="PANTHER" id="PTHR47197">
    <property type="entry name" value="PROTEIN NIRF"/>
    <property type="match status" value="1"/>
</dbReference>
<organism evidence="4 5">
    <name type="scientific">Microbulbifer echini</name>
    <dbReference type="NCBI Taxonomy" id="1529067"/>
    <lineage>
        <taxon>Bacteria</taxon>
        <taxon>Pseudomonadati</taxon>
        <taxon>Pseudomonadota</taxon>
        <taxon>Gammaproteobacteria</taxon>
        <taxon>Cellvibrionales</taxon>
        <taxon>Microbulbiferaceae</taxon>
        <taxon>Microbulbifer</taxon>
    </lineage>
</organism>
<dbReference type="Pfam" id="PF21783">
    <property type="entry name" value="YNCE"/>
    <property type="match status" value="1"/>
</dbReference>
<reference evidence="4 5" key="1">
    <citation type="submission" date="2024-08" db="EMBL/GenBank/DDBJ databases">
        <authorList>
            <person name="Ishaq N."/>
        </authorList>
    </citation>
    <scope>NUCLEOTIDE SEQUENCE [LARGE SCALE GENOMIC DNA]</scope>
    <source>
        <strain evidence="4 5">JCM 30400</strain>
    </source>
</reference>
<feature type="chain" id="PRO_5046240077" evidence="2">
    <location>
        <begin position="22"/>
        <end position="331"/>
    </location>
</feature>
<dbReference type="RefSeq" id="WP_371842826.1">
    <property type="nucleotide sequence ID" value="NZ_JBGMEL010000004.1"/>
</dbReference>
<evidence type="ECO:0000259" key="3">
    <source>
        <dbReference type="Pfam" id="PF21783"/>
    </source>
</evidence>
<proteinExistence type="predicted"/>
<comment type="caution">
    <text evidence="4">The sequence shown here is derived from an EMBL/GenBank/DDBJ whole genome shotgun (WGS) entry which is preliminary data.</text>
</comment>
<dbReference type="InterPro" id="IPR011045">
    <property type="entry name" value="N2O_reductase_N"/>
</dbReference>
<evidence type="ECO:0000256" key="1">
    <source>
        <dbReference type="ARBA" id="ARBA00022729"/>
    </source>
</evidence>
<name>A0ABV4NK28_9GAMM</name>
<gene>
    <name evidence="4" type="ORF">ACCI51_05090</name>
</gene>
<dbReference type="NCBIfam" id="TIGR02276">
    <property type="entry name" value="beta_rpt_yvtn"/>
    <property type="match status" value="1"/>
</dbReference>
<keyword evidence="5" id="KW-1185">Reference proteome</keyword>
<feature type="signal peptide" evidence="2">
    <location>
        <begin position="1"/>
        <end position="21"/>
    </location>
</feature>
<dbReference type="InterPro" id="IPR011964">
    <property type="entry name" value="YVTN_b-propeller_repeat"/>
</dbReference>
<accession>A0ABV4NK28</accession>
<dbReference type="Gene3D" id="2.130.10.10">
    <property type="entry name" value="YVTN repeat-like/Quinoprotein amine dehydrogenase"/>
    <property type="match status" value="1"/>
</dbReference>
<dbReference type="InterPro" id="IPR048433">
    <property type="entry name" value="YNCE-like_beta-prop"/>
</dbReference>
<dbReference type="SUPFAM" id="SSF50974">
    <property type="entry name" value="Nitrous oxide reductase, N-terminal domain"/>
    <property type="match status" value="1"/>
</dbReference>
<dbReference type="InterPro" id="IPR015943">
    <property type="entry name" value="WD40/YVTN_repeat-like_dom_sf"/>
</dbReference>
<dbReference type="EMBL" id="JBGMEL010000004">
    <property type="protein sequence ID" value="MFA0789912.1"/>
    <property type="molecule type" value="Genomic_DNA"/>
</dbReference>
<dbReference type="Proteomes" id="UP001569414">
    <property type="component" value="Unassembled WGS sequence"/>
</dbReference>
<evidence type="ECO:0000313" key="4">
    <source>
        <dbReference type="EMBL" id="MFA0789912.1"/>
    </source>
</evidence>
<sequence>MRLLISYSLALLLLCTGSVVGANTLIVGNKYEGTVSFIDLENGEEIKRQETGGSPHELILSPDKSKVVVVSYLEDGYVGEELNVFDVQTGKRTKVIDISPHMGPHGIMWLGDSENLIVTTEETHDVIKVNVVSGKVLSSVSTDQIGSHLLALSPDNKTAYVTSRGSDTFSVIDTENMKLKSTLPAGDGPEAVWVSPDGKELWIGNNRSKNIFIYDTDTMKKIDTIDVGYLPIRIQFHPNGEQVAVADLQGNRVVIYDAATRKELKSIDLQAAAAREPASLLFSPDGKFLFVGSQRDGKVVEIDTGEWSIKRIFRAGQGSDGLGWSPVKVQP</sequence>
<dbReference type="PANTHER" id="PTHR47197:SF3">
    <property type="entry name" value="DIHYDRO-HEME D1 DEHYDROGENASE"/>
    <property type="match status" value="1"/>
</dbReference>
<evidence type="ECO:0000256" key="2">
    <source>
        <dbReference type="SAM" id="SignalP"/>
    </source>
</evidence>
<feature type="domain" description="YNCE-like beta-propeller" evidence="3">
    <location>
        <begin position="18"/>
        <end position="321"/>
    </location>
</feature>
<keyword evidence="1 2" id="KW-0732">Signal</keyword>
<protein>
    <submittedName>
        <fullName evidence="4">YncE family protein</fullName>
    </submittedName>
</protein>
<dbReference type="InterPro" id="IPR051200">
    <property type="entry name" value="Host-pathogen_enzymatic-act"/>
</dbReference>
<evidence type="ECO:0000313" key="5">
    <source>
        <dbReference type="Proteomes" id="UP001569414"/>
    </source>
</evidence>